<dbReference type="InterPro" id="IPR027417">
    <property type="entry name" value="P-loop_NTPase"/>
</dbReference>
<proteinExistence type="predicted"/>
<evidence type="ECO:0000313" key="1">
    <source>
        <dbReference type="EMBL" id="SUN06025.1"/>
    </source>
</evidence>
<organism evidence="1 2">
    <name type="scientific">Streptococcus acidominimus</name>
    <dbReference type="NCBI Taxonomy" id="1326"/>
    <lineage>
        <taxon>Bacteria</taxon>
        <taxon>Bacillati</taxon>
        <taxon>Bacillota</taxon>
        <taxon>Bacilli</taxon>
        <taxon>Lactobacillales</taxon>
        <taxon>Streptococcaceae</taxon>
        <taxon>Streptococcus</taxon>
    </lineage>
</organism>
<dbReference type="EMBL" id="UHEN01000001">
    <property type="protein sequence ID" value="SUN06025.1"/>
    <property type="molecule type" value="Genomic_DNA"/>
</dbReference>
<reference evidence="1 2" key="1">
    <citation type="submission" date="2018-06" db="EMBL/GenBank/DDBJ databases">
        <authorList>
            <consortium name="Pathogen Informatics"/>
            <person name="Doyle S."/>
        </authorList>
    </citation>
    <scope>NUCLEOTIDE SEQUENCE [LARGE SCALE GENOMIC DNA]</scope>
    <source>
        <strain evidence="1 2">NCTC12957</strain>
    </source>
</reference>
<dbReference type="RefSeq" id="WP_083609368.1">
    <property type="nucleotide sequence ID" value="NZ_MSJL01000021.1"/>
</dbReference>
<gene>
    <name evidence="1" type="ORF">NCTC12957_00383</name>
</gene>
<name>A0A380IDH6_STRAI</name>
<dbReference type="OrthoDB" id="2207336at2"/>
<dbReference type="AlphaFoldDB" id="A0A380IDH6"/>
<dbReference type="Proteomes" id="UP000255213">
    <property type="component" value="Unassembled WGS sequence"/>
</dbReference>
<dbReference type="SUPFAM" id="SSF52540">
    <property type="entry name" value="P-loop containing nucleoside triphosphate hydrolases"/>
    <property type="match status" value="1"/>
</dbReference>
<protein>
    <submittedName>
        <fullName evidence="1">ATPase</fullName>
    </submittedName>
</protein>
<dbReference type="Gene3D" id="3.40.50.300">
    <property type="entry name" value="P-loop containing nucleotide triphosphate hydrolases"/>
    <property type="match status" value="1"/>
</dbReference>
<dbReference type="Pfam" id="PF13481">
    <property type="entry name" value="AAA_25"/>
    <property type="match status" value="1"/>
</dbReference>
<sequence>MTVSTDEQHTIIKLSEVAEEQALREPTLISGLLRRGQKMAISAPKVSLKTSLAIHLAVAIGYGINWLGWQCINSKVLYVNLNISKHECIFRFNKALEHLQLDRTQVANIDILDIPTPKNCTQLINDISQVITGQGYRVVIIDSLDNVPLVTAWQQEDKLSEFDRLIRLQNCCLIFTESHDHRPKGNEEAREMAKWSDSLNYSDILLELFPLKLDPELLRVERLHAVWDLAKTTLNTHNKKYYLMNVTDRYIERETSTAEELRQHLETALNSLPLETYQAIIASFDALDNPIKYRTYWRLETIANSLPPQEAIDNLFYYPILKQDTDKILEFHEPGIEYKSNIKKSEIELEQEREIYTEKLSNGIEQFYSKHSQYPNQKELAETLEVSRQTISAWYKKTGGNIQVIDGLYQVL</sequence>
<evidence type="ECO:0000313" key="2">
    <source>
        <dbReference type="Proteomes" id="UP000255213"/>
    </source>
</evidence>
<accession>A0A380IDH6</accession>